<feature type="coiled-coil region" evidence="1">
    <location>
        <begin position="138"/>
        <end position="165"/>
    </location>
</feature>
<sequence length="208" mass="24452">MKVALFLLALVTLGLAAPQARKSFHEHFDDFMDLILEESGDEVKHLMEHYLEFDEFRASLEYASTKDFNQLIHEMEDLPEFKAVVEFLEGHEIDIMFFIDKLNDFIDNMVQDERRLKHEVSGKDVNAYIQDTIALFPKEKLSALFDEKIEEYEEFKRAMESLQSEEWDQLWDALWESETFKSEVDTLGEHGIDVRALLYEVLAIFGQN</sequence>
<keyword evidence="1" id="KW-0175">Coiled coil</keyword>
<feature type="signal peptide" evidence="2">
    <location>
        <begin position="1"/>
        <end position="16"/>
    </location>
</feature>
<feature type="chain" id="PRO_5002780169" evidence="2">
    <location>
        <begin position="17"/>
        <end position="208"/>
    </location>
</feature>
<keyword evidence="2" id="KW-0732">Signal</keyword>
<proteinExistence type="evidence at transcript level"/>
<evidence type="ECO:0000256" key="1">
    <source>
        <dbReference type="SAM" id="Coils"/>
    </source>
</evidence>
<reference evidence="3" key="1">
    <citation type="journal article" date="2008" name="Mol. Biol. Evol.">
        <title>Evolutionary origins of a novel host plant detoxification gene in butterflies.</title>
        <authorList>
            <person name="Fischer H.M."/>
            <person name="Wheat C.W."/>
            <person name="Heckel D.G."/>
            <person name="Vogel H."/>
        </authorList>
    </citation>
    <scope>NUCLEOTIDE SEQUENCE</scope>
</reference>
<protein>
    <submittedName>
        <fullName evidence="3">Single domain major allergen 1 protein</fullName>
    </submittedName>
</protein>
<dbReference type="Pfam" id="PF06757">
    <property type="entry name" value="Ins_allergen_rp"/>
    <property type="match status" value="1"/>
</dbReference>
<evidence type="ECO:0000256" key="2">
    <source>
        <dbReference type="SAM" id="SignalP"/>
    </source>
</evidence>
<accession>B2KSG5</accession>
<dbReference type="PANTHER" id="PTHR21163:SF1">
    <property type="entry name" value="PROTEIN G12"/>
    <property type="match status" value="1"/>
</dbReference>
<dbReference type="AlphaFoldDB" id="B2KSG5"/>
<organism evidence="3">
    <name type="scientific">Colias eurytheme</name>
    <name type="common">Orange sulphur butterfly</name>
    <name type="synonym">Alfalfa caterpillar</name>
    <dbReference type="NCBI Taxonomy" id="42296"/>
    <lineage>
        <taxon>Eukaryota</taxon>
        <taxon>Metazoa</taxon>
        <taxon>Ecdysozoa</taxon>
        <taxon>Arthropoda</taxon>
        <taxon>Hexapoda</taxon>
        <taxon>Insecta</taxon>
        <taxon>Pterygota</taxon>
        <taxon>Neoptera</taxon>
        <taxon>Endopterygota</taxon>
        <taxon>Lepidoptera</taxon>
        <taxon>Glossata</taxon>
        <taxon>Ditrysia</taxon>
        <taxon>Papilionoidea</taxon>
        <taxon>Pieridae</taxon>
        <taxon>Coliadinae</taxon>
        <taxon>Colias</taxon>
    </lineage>
</organism>
<name>B2KSG5_COLEU</name>
<gene>
    <name evidence="3" type="primary">SDMA1</name>
</gene>
<dbReference type="EMBL" id="EU137119">
    <property type="protein sequence ID" value="ABX39539.1"/>
    <property type="molecule type" value="mRNA"/>
</dbReference>
<dbReference type="InterPro" id="IPR010629">
    <property type="entry name" value="Ins_allergen"/>
</dbReference>
<dbReference type="PANTHER" id="PTHR21163">
    <property type="entry name" value="PROTEIN G12"/>
    <property type="match status" value="1"/>
</dbReference>
<evidence type="ECO:0000313" key="3">
    <source>
        <dbReference type="EMBL" id="ABX39539.1"/>
    </source>
</evidence>